<feature type="non-terminal residue" evidence="1">
    <location>
        <position position="1"/>
    </location>
</feature>
<sequence>MANQAGVVVRLLGWRRLGALTSEHTSECQRRRVEQRRQGKSLVPHAQFLLIHCSRRRQNTILKVPSFEMDGGEELQPDEVAIDS</sequence>
<accession>A0A8T1ABF7</accession>
<evidence type="ECO:0000313" key="2">
    <source>
        <dbReference type="Proteomes" id="UP000736787"/>
    </source>
</evidence>
<proteinExistence type="predicted"/>
<dbReference type="Proteomes" id="UP000736787">
    <property type="component" value="Unassembled WGS sequence"/>
</dbReference>
<dbReference type="AlphaFoldDB" id="A0A8T1ABF7"/>
<gene>
    <name evidence="1" type="ORF">PC117_g27413</name>
</gene>
<protein>
    <submittedName>
        <fullName evidence="1">Uncharacterized protein</fullName>
    </submittedName>
</protein>
<evidence type="ECO:0000313" key="1">
    <source>
        <dbReference type="EMBL" id="KAG2875531.1"/>
    </source>
</evidence>
<name>A0A8T1ABF7_9STRA</name>
<organism evidence="1 2">
    <name type="scientific">Phytophthora cactorum</name>
    <dbReference type="NCBI Taxonomy" id="29920"/>
    <lineage>
        <taxon>Eukaryota</taxon>
        <taxon>Sar</taxon>
        <taxon>Stramenopiles</taxon>
        <taxon>Oomycota</taxon>
        <taxon>Peronosporomycetes</taxon>
        <taxon>Peronosporales</taxon>
        <taxon>Peronosporaceae</taxon>
        <taxon>Phytophthora</taxon>
    </lineage>
</organism>
<dbReference type="EMBL" id="RCMK01003326">
    <property type="protein sequence ID" value="KAG2875531.1"/>
    <property type="molecule type" value="Genomic_DNA"/>
</dbReference>
<comment type="caution">
    <text evidence="1">The sequence shown here is derived from an EMBL/GenBank/DDBJ whole genome shotgun (WGS) entry which is preliminary data.</text>
</comment>
<dbReference type="VEuPathDB" id="FungiDB:PC110_g18687"/>
<reference evidence="1" key="1">
    <citation type="submission" date="2018-10" db="EMBL/GenBank/DDBJ databases">
        <title>Effector identification in a new, highly contiguous assembly of the strawberry crown rot pathogen Phytophthora cactorum.</title>
        <authorList>
            <person name="Armitage A.D."/>
            <person name="Nellist C.F."/>
            <person name="Bates H."/>
            <person name="Vickerstaff R.J."/>
            <person name="Harrison R.J."/>
        </authorList>
    </citation>
    <scope>NUCLEOTIDE SEQUENCE</scope>
    <source>
        <strain evidence="1">4040</strain>
    </source>
</reference>